<evidence type="ECO:0000313" key="3">
    <source>
        <dbReference type="Proteomes" id="UP001054837"/>
    </source>
</evidence>
<name>A0AAV4WWS8_9ARAC</name>
<protein>
    <submittedName>
        <fullName evidence="2">Uncharacterized protein</fullName>
    </submittedName>
</protein>
<evidence type="ECO:0000256" key="1">
    <source>
        <dbReference type="SAM" id="MobiDB-lite"/>
    </source>
</evidence>
<dbReference type="Proteomes" id="UP001054837">
    <property type="component" value="Unassembled WGS sequence"/>
</dbReference>
<dbReference type="AlphaFoldDB" id="A0AAV4WWS8"/>
<comment type="caution">
    <text evidence="2">The sequence shown here is derived from an EMBL/GenBank/DDBJ whole genome shotgun (WGS) entry which is preliminary data.</text>
</comment>
<proteinExistence type="predicted"/>
<accession>A0AAV4WWS8</accession>
<organism evidence="2 3">
    <name type="scientific">Caerostris darwini</name>
    <dbReference type="NCBI Taxonomy" id="1538125"/>
    <lineage>
        <taxon>Eukaryota</taxon>
        <taxon>Metazoa</taxon>
        <taxon>Ecdysozoa</taxon>
        <taxon>Arthropoda</taxon>
        <taxon>Chelicerata</taxon>
        <taxon>Arachnida</taxon>
        <taxon>Araneae</taxon>
        <taxon>Araneomorphae</taxon>
        <taxon>Entelegynae</taxon>
        <taxon>Araneoidea</taxon>
        <taxon>Araneidae</taxon>
        <taxon>Caerostris</taxon>
    </lineage>
</organism>
<gene>
    <name evidence="2" type="ORF">CDAR_289881</name>
</gene>
<sequence length="129" mass="14832">MEMMVAVVSFYMNPPLIFIRRDFPKWKRWTGQHKNIPVKYEPTVNFQRRGSLTETLDWTVLKSAAGRISNLRGSFDGRAARAPDGARADKPLHQGSQWPSEGGRQRGVFQKDQWKLERCDTSPVKTKKA</sequence>
<reference evidence="2 3" key="1">
    <citation type="submission" date="2021-06" db="EMBL/GenBank/DDBJ databases">
        <title>Caerostris darwini draft genome.</title>
        <authorList>
            <person name="Kono N."/>
            <person name="Arakawa K."/>
        </authorList>
    </citation>
    <scope>NUCLEOTIDE SEQUENCE [LARGE SCALE GENOMIC DNA]</scope>
</reference>
<evidence type="ECO:0000313" key="2">
    <source>
        <dbReference type="EMBL" id="GIY86942.1"/>
    </source>
</evidence>
<dbReference type="EMBL" id="BPLQ01015260">
    <property type="protein sequence ID" value="GIY86942.1"/>
    <property type="molecule type" value="Genomic_DNA"/>
</dbReference>
<feature type="region of interest" description="Disordered" evidence="1">
    <location>
        <begin position="75"/>
        <end position="112"/>
    </location>
</feature>
<feature type="compositionally biased region" description="Basic and acidic residues" evidence="1">
    <location>
        <begin position="78"/>
        <end position="92"/>
    </location>
</feature>
<keyword evidence="3" id="KW-1185">Reference proteome</keyword>